<proteinExistence type="predicted"/>
<organism evidence="2 3">
    <name type="scientific">Gonium pectorale</name>
    <name type="common">Green alga</name>
    <dbReference type="NCBI Taxonomy" id="33097"/>
    <lineage>
        <taxon>Eukaryota</taxon>
        <taxon>Viridiplantae</taxon>
        <taxon>Chlorophyta</taxon>
        <taxon>core chlorophytes</taxon>
        <taxon>Chlorophyceae</taxon>
        <taxon>CS clade</taxon>
        <taxon>Chlamydomonadales</taxon>
        <taxon>Volvocaceae</taxon>
        <taxon>Gonium</taxon>
    </lineage>
</organism>
<evidence type="ECO:0000256" key="1">
    <source>
        <dbReference type="SAM" id="MobiDB-lite"/>
    </source>
</evidence>
<dbReference type="EMBL" id="LSYV01000050">
    <property type="protein sequence ID" value="KXZ45963.1"/>
    <property type="molecule type" value="Genomic_DNA"/>
</dbReference>
<evidence type="ECO:0000313" key="2">
    <source>
        <dbReference type="EMBL" id="KXZ45963.1"/>
    </source>
</evidence>
<feature type="compositionally biased region" description="Low complexity" evidence="1">
    <location>
        <begin position="78"/>
        <end position="89"/>
    </location>
</feature>
<name>A0A150G855_GONPE</name>
<gene>
    <name evidence="2" type="ORF">GPECTOR_49g547</name>
</gene>
<accession>A0A150G855</accession>
<feature type="region of interest" description="Disordered" evidence="1">
    <location>
        <begin position="53"/>
        <end position="96"/>
    </location>
</feature>
<dbReference type="OrthoDB" id="553207at2759"/>
<sequence>MRSTSSSVATGGSCSTIATAITAGTSCTLPGSSAAKPKDITFSRPSLLSPLFFRHSSGPDMSPTNSPRFTAGAGSGGAAAAAPTPRASGTLHAAPPPLSAEEQALRMISCTLRTADIKRAPGARPGRVCTPEELSRRLLAEAGGSATKLMLTRAAAGTADLPPPAPKPPRGACATIAEDEGFASDRTTPRSGRGRQPSCGCVVM</sequence>
<dbReference type="PROSITE" id="PS51257">
    <property type="entry name" value="PROKAR_LIPOPROTEIN"/>
    <property type="match status" value="1"/>
</dbReference>
<dbReference type="AlphaFoldDB" id="A0A150G855"/>
<keyword evidence="3" id="KW-1185">Reference proteome</keyword>
<evidence type="ECO:0000313" key="3">
    <source>
        <dbReference type="Proteomes" id="UP000075714"/>
    </source>
</evidence>
<feature type="region of interest" description="Disordered" evidence="1">
    <location>
        <begin position="158"/>
        <end position="204"/>
    </location>
</feature>
<reference evidence="3" key="1">
    <citation type="journal article" date="2016" name="Nat. Commun.">
        <title>The Gonium pectorale genome demonstrates co-option of cell cycle regulation during the evolution of multicellularity.</title>
        <authorList>
            <person name="Hanschen E.R."/>
            <person name="Marriage T.N."/>
            <person name="Ferris P.J."/>
            <person name="Hamaji T."/>
            <person name="Toyoda A."/>
            <person name="Fujiyama A."/>
            <person name="Neme R."/>
            <person name="Noguchi H."/>
            <person name="Minakuchi Y."/>
            <person name="Suzuki M."/>
            <person name="Kawai-Toyooka H."/>
            <person name="Smith D.R."/>
            <person name="Sparks H."/>
            <person name="Anderson J."/>
            <person name="Bakaric R."/>
            <person name="Luria V."/>
            <person name="Karger A."/>
            <person name="Kirschner M.W."/>
            <person name="Durand P.M."/>
            <person name="Michod R.E."/>
            <person name="Nozaki H."/>
            <person name="Olson B.J."/>
        </authorList>
    </citation>
    <scope>NUCLEOTIDE SEQUENCE [LARGE SCALE GENOMIC DNA]</scope>
    <source>
        <strain evidence="3">NIES-2863</strain>
    </source>
</reference>
<comment type="caution">
    <text evidence="2">The sequence shown here is derived from an EMBL/GenBank/DDBJ whole genome shotgun (WGS) entry which is preliminary data.</text>
</comment>
<protein>
    <submittedName>
        <fullName evidence="2">Uncharacterized protein</fullName>
    </submittedName>
</protein>
<dbReference type="Proteomes" id="UP000075714">
    <property type="component" value="Unassembled WGS sequence"/>
</dbReference>